<proteinExistence type="predicted"/>
<evidence type="ECO:0000313" key="2">
    <source>
        <dbReference type="EMBL" id="MBB5930545.1"/>
    </source>
</evidence>
<dbReference type="Proteomes" id="UP000585836">
    <property type="component" value="Unassembled WGS sequence"/>
</dbReference>
<feature type="region of interest" description="Disordered" evidence="1">
    <location>
        <begin position="1"/>
        <end position="21"/>
    </location>
</feature>
<organism evidence="2 3">
    <name type="scientific">Streptomyces echinatus</name>
    <dbReference type="NCBI Taxonomy" id="67293"/>
    <lineage>
        <taxon>Bacteria</taxon>
        <taxon>Bacillati</taxon>
        <taxon>Actinomycetota</taxon>
        <taxon>Actinomycetes</taxon>
        <taxon>Kitasatosporales</taxon>
        <taxon>Streptomycetaceae</taxon>
        <taxon>Streptomyces</taxon>
    </lineage>
</organism>
<evidence type="ECO:0000313" key="3">
    <source>
        <dbReference type="Proteomes" id="UP000585836"/>
    </source>
</evidence>
<feature type="compositionally biased region" description="Gly residues" evidence="1">
    <location>
        <begin position="35"/>
        <end position="46"/>
    </location>
</feature>
<feature type="region of interest" description="Disordered" evidence="1">
    <location>
        <begin position="34"/>
        <end position="197"/>
    </location>
</feature>
<accession>A0A7W9PYZ8</accession>
<dbReference type="EMBL" id="JACHJK010000012">
    <property type="protein sequence ID" value="MBB5930545.1"/>
    <property type="molecule type" value="Genomic_DNA"/>
</dbReference>
<gene>
    <name evidence="2" type="ORF">FHS34_006043</name>
</gene>
<keyword evidence="3" id="KW-1185">Reference proteome</keyword>
<name>A0A7W9PYZ8_9ACTN</name>
<reference evidence="2 3" key="1">
    <citation type="submission" date="2020-08" db="EMBL/GenBank/DDBJ databases">
        <title>Genomic Encyclopedia of Type Strains, Phase III (KMG-III): the genomes of soil and plant-associated and newly described type strains.</title>
        <authorList>
            <person name="Whitman W."/>
        </authorList>
    </citation>
    <scope>NUCLEOTIDE SEQUENCE [LARGE SCALE GENOMIC DNA]</scope>
    <source>
        <strain evidence="2 3">CECT 3313</strain>
    </source>
</reference>
<dbReference type="AlphaFoldDB" id="A0A7W9PYZ8"/>
<evidence type="ECO:0000256" key="1">
    <source>
        <dbReference type="SAM" id="MobiDB-lite"/>
    </source>
</evidence>
<sequence length="269" mass="27868">MPERGPSPPLTGAVHGPGPVGGCGPGTVRGCEPGTVGGRGPVGGCGVPRPPRRTTCSGTPGTTGHARRRSGVPGGEHRRLFVGVTGRCPVTRPGGRGVARRALGRRSRRRAPRCGLTAGTGGPPGGSRRARRDGGVRPAGRSRRTGRDGSVRPAGSFGLAGGSRRTGRGGGSGRAGRDRGVPRFRAHAPPRFLVPGPLPRTRAVLPLGRARRTSRPGHAYPYGWTGIPVHLVRRCVPPYVRVTLRLVGGRDGTGPRARGICPERPPTLR</sequence>
<feature type="compositionally biased region" description="Basic residues" evidence="1">
    <location>
        <begin position="98"/>
        <end position="112"/>
    </location>
</feature>
<protein>
    <submittedName>
        <fullName evidence="2">Uncharacterized protein</fullName>
    </submittedName>
</protein>
<comment type="caution">
    <text evidence="2">The sequence shown here is derived from an EMBL/GenBank/DDBJ whole genome shotgun (WGS) entry which is preliminary data.</text>
</comment>